<dbReference type="KEGG" id="dti:Desti_4819"/>
<dbReference type="Proteomes" id="UP000006055">
    <property type="component" value="Chromosome"/>
</dbReference>
<evidence type="ECO:0000313" key="1">
    <source>
        <dbReference type="EMBL" id="AFM27435.1"/>
    </source>
</evidence>
<proteinExistence type="predicted"/>
<accession>I4CCZ4</accession>
<name>I4CCZ4_DESTA</name>
<dbReference type="AlphaFoldDB" id="I4CCZ4"/>
<reference evidence="2" key="1">
    <citation type="submission" date="2012-06" db="EMBL/GenBank/DDBJ databases">
        <title>Complete sequence of chromosome of Desulfomonile tiedjei DSM 6799.</title>
        <authorList>
            <person name="Lucas S."/>
            <person name="Copeland A."/>
            <person name="Lapidus A."/>
            <person name="Glavina del Rio T."/>
            <person name="Dalin E."/>
            <person name="Tice H."/>
            <person name="Bruce D."/>
            <person name="Goodwin L."/>
            <person name="Pitluck S."/>
            <person name="Peters L."/>
            <person name="Ovchinnikova G."/>
            <person name="Zeytun A."/>
            <person name="Lu M."/>
            <person name="Kyrpides N."/>
            <person name="Mavromatis K."/>
            <person name="Ivanova N."/>
            <person name="Brettin T."/>
            <person name="Detter J.C."/>
            <person name="Han C."/>
            <person name="Larimer F."/>
            <person name="Land M."/>
            <person name="Hauser L."/>
            <person name="Markowitz V."/>
            <person name="Cheng J.-F."/>
            <person name="Hugenholtz P."/>
            <person name="Woyke T."/>
            <person name="Wu D."/>
            <person name="Spring S."/>
            <person name="Schroeder M."/>
            <person name="Brambilla E."/>
            <person name="Klenk H.-P."/>
            <person name="Eisen J.A."/>
        </authorList>
    </citation>
    <scope>NUCLEOTIDE SEQUENCE [LARGE SCALE GENOMIC DNA]</scope>
    <source>
        <strain evidence="2">ATCC 49306 / DSM 6799 / DCB-1</strain>
    </source>
</reference>
<dbReference type="STRING" id="706587.Desti_4819"/>
<dbReference type="EMBL" id="CP003360">
    <property type="protein sequence ID" value="AFM27435.1"/>
    <property type="molecule type" value="Genomic_DNA"/>
</dbReference>
<keyword evidence="2" id="KW-1185">Reference proteome</keyword>
<dbReference type="RefSeq" id="WP_014812542.1">
    <property type="nucleotide sequence ID" value="NC_018025.1"/>
</dbReference>
<evidence type="ECO:0000313" key="2">
    <source>
        <dbReference type="Proteomes" id="UP000006055"/>
    </source>
</evidence>
<sequence length="103" mass="11963">MKSTTITLGIRKFRVPEENARLINLITSRYESAGIGSWLIVRHLIGFSLSDLLAFLNWQATGQKDRTRRFESSKDFEHWNEKFHRIAAEIKTESKLGVTDMNH</sequence>
<protein>
    <submittedName>
        <fullName evidence="1">Uncharacterized protein</fullName>
    </submittedName>
</protein>
<organism evidence="1 2">
    <name type="scientific">Desulfomonile tiedjei (strain ATCC 49306 / DSM 6799 / DCB-1)</name>
    <dbReference type="NCBI Taxonomy" id="706587"/>
    <lineage>
        <taxon>Bacteria</taxon>
        <taxon>Pseudomonadati</taxon>
        <taxon>Thermodesulfobacteriota</taxon>
        <taxon>Desulfomonilia</taxon>
        <taxon>Desulfomonilales</taxon>
        <taxon>Desulfomonilaceae</taxon>
        <taxon>Desulfomonile</taxon>
    </lineage>
</organism>
<gene>
    <name evidence="1" type="ordered locus">Desti_4819</name>
</gene>
<dbReference type="HOGENOM" id="CLU_2259270_0_0_7"/>